<evidence type="ECO:0000313" key="1">
    <source>
        <dbReference type="EMBL" id="KRY43959.1"/>
    </source>
</evidence>
<name>A0A0V1DCR6_TRIBR</name>
<proteinExistence type="predicted"/>
<dbReference type="Proteomes" id="UP000054653">
    <property type="component" value="Unassembled WGS sequence"/>
</dbReference>
<evidence type="ECO:0000313" key="2">
    <source>
        <dbReference type="EMBL" id="KRY59319.1"/>
    </source>
</evidence>
<dbReference type="AlphaFoldDB" id="A0A0V1DCR6"/>
<accession>A0A0V1DCR6</accession>
<sequence>MHLLTLVTEELELATSRLDGKSGILVVQAKCVETLQLLKVTVTYWVDTSSMFRLNDVVIDRNDVHPTLSISVWSKMPFMSSSGDVFSSSPSHLVPSHHTMFARSVCNV</sequence>
<organism evidence="2 3">
    <name type="scientific">Trichinella britovi</name>
    <name type="common">Parasitic roundworm</name>
    <dbReference type="NCBI Taxonomy" id="45882"/>
    <lineage>
        <taxon>Eukaryota</taxon>
        <taxon>Metazoa</taxon>
        <taxon>Ecdysozoa</taxon>
        <taxon>Nematoda</taxon>
        <taxon>Enoplea</taxon>
        <taxon>Dorylaimia</taxon>
        <taxon>Trichinellida</taxon>
        <taxon>Trichinellidae</taxon>
        <taxon>Trichinella</taxon>
    </lineage>
</organism>
<protein>
    <submittedName>
        <fullName evidence="2">Uncharacterized protein</fullName>
    </submittedName>
</protein>
<evidence type="ECO:0000313" key="3">
    <source>
        <dbReference type="Proteomes" id="UP000054653"/>
    </source>
</evidence>
<dbReference type="EMBL" id="JYDI01000803">
    <property type="protein sequence ID" value="KRY43959.1"/>
    <property type="molecule type" value="Genomic_DNA"/>
</dbReference>
<reference evidence="2 3" key="1">
    <citation type="submission" date="2015-01" db="EMBL/GenBank/DDBJ databases">
        <title>Evolution of Trichinella species and genotypes.</title>
        <authorList>
            <person name="Korhonen P.K."/>
            <person name="Edoardo P."/>
            <person name="Giuseppe L.R."/>
            <person name="Gasser R.B."/>
        </authorList>
    </citation>
    <scope>NUCLEOTIDE SEQUENCE [LARGE SCALE GENOMIC DNA]</scope>
    <source>
        <strain evidence="2">ISS120</strain>
    </source>
</reference>
<gene>
    <name evidence="2" type="ORF">T03_12534</name>
    <name evidence="1" type="ORF">T03_7143</name>
</gene>
<dbReference type="EMBL" id="JYDI01000013">
    <property type="protein sequence ID" value="KRY59319.1"/>
    <property type="molecule type" value="Genomic_DNA"/>
</dbReference>
<keyword evidence="3" id="KW-1185">Reference proteome</keyword>
<dbReference type="OMA" id="WPKMPLM"/>
<comment type="caution">
    <text evidence="2">The sequence shown here is derived from an EMBL/GenBank/DDBJ whole genome shotgun (WGS) entry which is preliminary data.</text>
</comment>